<proteinExistence type="predicted"/>
<organism evidence="1">
    <name type="scientific">mine drainage metagenome</name>
    <dbReference type="NCBI Taxonomy" id="410659"/>
    <lineage>
        <taxon>unclassified sequences</taxon>
        <taxon>metagenomes</taxon>
        <taxon>ecological metagenomes</taxon>
    </lineage>
</organism>
<gene>
    <name evidence="1" type="ORF">B2A_09881</name>
</gene>
<dbReference type="Gene3D" id="3.40.718.10">
    <property type="entry name" value="Isopropylmalate Dehydrogenase"/>
    <property type="match status" value="1"/>
</dbReference>
<name>T0Z611_9ZZZZ</name>
<reference evidence="1" key="1">
    <citation type="submission" date="2013-08" db="EMBL/GenBank/DDBJ databases">
        <authorList>
            <person name="Mendez C."/>
            <person name="Richter M."/>
            <person name="Ferrer M."/>
            <person name="Sanchez J."/>
        </authorList>
    </citation>
    <scope>NUCLEOTIDE SEQUENCE</scope>
</reference>
<dbReference type="SUPFAM" id="SSF53659">
    <property type="entry name" value="Isocitrate/Isopropylmalate dehydrogenase-like"/>
    <property type="match status" value="1"/>
</dbReference>
<evidence type="ECO:0000313" key="1">
    <source>
        <dbReference type="EMBL" id="EQD43481.1"/>
    </source>
</evidence>
<dbReference type="EMBL" id="AUZZ01007132">
    <property type="protein sequence ID" value="EQD43481.1"/>
    <property type="molecule type" value="Genomic_DNA"/>
</dbReference>
<sequence>MVRMAVDDAYGAREWREGSDDEEVALRTTRISRRLCRRVAAYAFEHARRTGATVFGGPKFTVSPVYEGMFKEELDAA</sequence>
<protein>
    <submittedName>
        <fullName evidence="1">Isocitrate/isopropylmalate dehydrogenase</fullName>
    </submittedName>
</protein>
<reference evidence="1" key="2">
    <citation type="journal article" date="2014" name="ISME J.">
        <title>Microbial stratification in low pH oxic and suboxic macroscopic growths along an acid mine drainage.</title>
        <authorList>
            <person name="Mendez-Garcia C."/>
            <person name="Mesa V."/>
            <person name="Sprenger R.R."/>
            <person name="Richter M."/>
            <person name="Diez M.S."/>
            <person name="Solano J."/>
            <person name="Bargiela R."/>
            <person name="Golyshina O.V."/>
            <person name="Manteca A."/>
            <person name="Ramos J.L."/>
            <person name="Gallego J.R."/>
            <person name="Llorente I."/>
            <person name="Martins Dos Santos V.A."/>
            <person name="Jensen O.N."/>
            <person name="Pelaez A.I."/>
            <person name="Sanchez J."/>
            <person name="Ferrer M."/>
        </authorList>
    </citation>
    <scope>NUCLEOTIDE SEQUENCE</scope>
</reference>
<feature type="non-terminal residue" evidence="1">
    <location>
        <position position="77"/>
    </location>
</feature>
<comment type="caution">
    <text evidence="1">The sequence shown here is derived from an EMBL/GenBank/DDBJ whole genome shotgun (WGS) entry which is preliminary data.</text>
</comment>
<dbReference type="AlphaFoldDB" id="T0Z611"/>
<accession>T0Z611</accession>